<dbReference type="AlphaFoldDB" id="A0A316YKP0"/>
<evidence type="ECO:0000313" key="5">
    <source>
        <dbReference type="Proteomes" id="UP000245768"/>
    </source>
</evidence>
<dbReference type="EMBL" id="KZ819636">
    <property type="protein sequence ID" value="PWN89779.1"/>
    <property type="molecule type" value="Genomic_DNA"/>
</dbReference>
<dbReference type="GO" id="GO:0004312">
    <property type="term" value="F:fatty acid synthase activity"/>
    <property type="evidence" value="ECO:0007669"/>
    <property type="project" value="TreeGrafter"/>
</dbReference>
<dbReference type="Gene3D" id="3.40.47.10">
    <property type="match status" value="1"/>
</dbReference>
<reference evidence="4 5" key="1">
    <citation type="journal article" date="2018" name="Mol. Biol. Evol.">
        <title>Broad Genomic Sampling Reveals a Smut Pathogenic Ancestry of the Fungal Clade Ustilaginomycotina.</title>
        <authorList>
            <person name="Kijpornyongpan T."/>
            <person name="Mondo S.J."/>
            <person name="Barry K."/>
            <person name="Sandor L."/>
            <person name="Lee J."/>
            <person name="Lipzen A."/>
            <person name="Pangilinan J."/>
            <person name="LaButti K."/>
            <person name="Hainaut M."/>
            <person name="Henrissat B."/>
            <person name="Grigoriev I.V."/>
            <person name="Spatafora J.W."/>
            <person name="Aime M.C."/>
        </authorList>
    </citation>
    <scope>NUCLEOTIDE SEQUENCE [LARGE SCALE GENOMIC DNA]</scope>
    <source>
        <strain evidence="4 5">MCA 4198</strain>
    </source>
</reference>
<evidence type="ECO:0000256" key="2">
    <source>
        <dbReference type="ARBA" id="ARBA00022553"/>
    </source>
</evidence>
<dbReference type="InterPro" id="IPR014030">
    <property type="entry name" value="Ketoacyl_synth_N"/>
</dbReference>
<dbReference type="GO" id="GO:0006633">
    <property type="term" value="P:fatty acid biosynthetic process"/>
    <property type="evidence" value="ECO:0007669"/>
    <property type="project" value="TreeGrafter"/>
</dbReference>
<dbReference type="Pfam" id="PF00109">
    <property type="entry name" value="ketoacyl-synt"/>
    <property type="match status" value="1"/>
</dbReference>
<dbReference type="PANTHER" id="PTHR43775">
    <property type="entry name" value="FATTY ACID SYNTHASE"/>
    <property type="match status" value="1"/>
</dbReference>
<dbReference type="OrthoDB" id="5334845at2759"/>
<evidence type="ECO:0000259" key="3">
    <source>
        <dbReference type="PROSITE" id="PS52004"/>
    </source>
</evidence>
<dbReference type="InterPro" id="IPR016039">
    <property type="entry name" value="Thiolase-like"/>
</dbReference>
<dbReference type="Proteomes" id="UP000245768">
    <property type="component" value="Unassembled WGS sequence"/>
</dbReference>
<dbReference type="InterPro" id="IPR020841">
    <property type="entry name" value="PKS_Beta-ketoAc_synthase_dom"/>
</dbReference>
<proteinExistence type="predicted"/>
<name>A0A316YKP0_9BASI</name>
<dbReference type="RefSeq" id="XP_025376977.1">
    <property type="nucleotide sequence ID" value="XM_025519582.1"/>
</dbReference>
<feature type="domain" description="Ketosynthase family 3 (KS3)" evidence="3">
    <location>
        <begin position="1"/>
        <end position="379"/>
    </location>
</feature>
<accession>A0A316YKP0</accession>
<keyword evidence="2" id="KW-0597">Phosphoprotein</keyword>
<dbReference type="CDD" id="cd00833">
    <property type="entry name" value="PKS"/>
    <property type="match status" value="1"/>
</dbReference>
<dbReference type="SUPFAM" id="SSF53901">
    <property type="entry name" value="Thiolase-like"/>
    <property type="match status" value="1"/>
</dbReference>
<organism evidence="4 5">
    <name type="scientific">Acaromyces ingoldii</name>
    <dbReference type="NCBI Taxonomy" id="215250"/>
    <lineage>
        <taxon>Eukaryota</taxon>
        <taxon>Fungi</taxon>
        <taxon>Dikarya</taxon>
        <taxon>Basidiomycota</taxon>
        <taxon>Ustilaginomycotina</taxon>
        <taxon>Exobasidiomycetes</taxon>
        <taxon>Exobasidiales</taxon>
        <taxon>Cryptobasidiaceae</taxon>
        <taxon>Acaromyces</taxon>
    </lineage>
</organism>
<gene>
    <name evidence="4" type="ORF">FA10DRAFT_250916</name>
</gene>
<dbReference type="FunCoup" id="A0A316YKP0">
    <property type="interactions" value="291"/>
</dbReference>
<dbReference type="SMART" id="SM00825">
    <property type="entry name" value="PKS_KS"/>
    <property type="match status" value="1"/>
</dbReference>
<keyword evidence="5" id="KW-1185">Reference proteome</keyword>
<sequence>MLHGWLDRRGVTDFDPETFGISTSEAVFVKPQQRLVLELAMEALQDAGLPPSTLLGKRVGVFVAANGQEGYDKLLLDEADSGVHTLGAHYGHGTHNASLAGRVAHWLGSCGPAMTIETACSGGLTAVHAAQRSLKAGDCDVALVAGVTTFVDPERQFPFRRQAGMATRLPEQQSRAFSSSADGMVPSEGAVAVVLQAQHGGNTGARHGEPLAWIESIECEHQGASATMMTTRSDAQSRLIHHALAAAEVEPQAIDVFECHGSATQLGDLVEFGAIRRVFGGSVAKRAAPVAITASKNIFGHTEEAAGLVGLLHAIVSLRHRSSPPSHVSDPNIDFDWAGAGARYSNCRTSLGRGQNSPMHALVSSYGFSGTMCSAVLRIGQEHPQPQPQPHQERDERLANLLLLSAPDRTRLRLVGKACVEHLRNAP</sequence>
<keyword evidence="1" id="KW-0596">Phosphopantetheine</keyword>
<dbReference type="InterPro" id="IPR014031">
    <property type="entry name" value="Ketoacyl_synth_C"/>
</dbReference>
<evidence type="ECO:0000313" key="4">
    <source>
        <dbReference type="EMBL" id="PWN89779.1"/>
    </source>
</evidence>
<dbReference type="InterPro" id="IPR050091">
    <property type="entry name" value="PKS_NRPS_Biosynth_Enz"/>
</dbReference>
<feature type="non-terminal residue" evidence="4">
    <location>
        <position position="427"/>
    </location>
</feature>
<dbReference type="STRING" id="215250.A0A316YKP0"/>
<protein>
    <submittedName>
        <fullName evidence="4">Ketoacyl-synt-domain-containing protein</fullName>
    </submittedName>
</protein>
<dbReference type="InParanoid" id="A0A316YKP0"/>
<dbReference type="GeneID" id="37041498"/>
<dbReference type="Pfam" id="PF02801">
    <property type="entry name" value="Ketoacyl-synt_C"/>
    <property type="match status" value="1"/>
</dbReference>
<evidence type="ECO:0000256" key="1">
    <source>
        <dbReference type="ARBA" id="ARBA00022450"/>
    </source>
</evidence>
<dbReference type="PROSITE" id="PS52004">
    <property type="entry name" value="KS3_2"/>
    <property type="match status" value="1"/>
</dbReference>
<dbReference type="PANTHER" id="PTHR43775:SF37">
    <property type="entry name" value="SI:DKEY-61P9.11"/>
    <property type="match status" value="1"/>
</dbReference>